<dbReference type="OrthoDB" id="2735536at2759"/>
<dbReference type="STRING" id="35608.A0A2U1LB79"/>
<accession>A0A2U1LB79</accession>
<dbReference type="Proteomes" id="UP000245207">
    <property type="component" value="Unassembled WGS sequence"/>
</dbReference>
<keyword evidence="1" id="KW-1133">Transmembrane helix</keyword>
<dbReference type="InterPro" id="IPR028110">
    <property type="entry name" value="TMEM254"/>
</dbReference>
<evidence type="ECO:0000256" key="1">
    <source>
        <dbReference type="SAM" id="Phobius"/>
    </source>
</evidence>
<keyword evidence="1" id="KW-0812">Transmembrane</keyword>
<feature type="transmembrane region" description="Helical" evidence="1">
    <location>
        <begin position="52"/>
        <end position="72"/>
    </location>
</feature>
<evidence type="ECO:0000313" key="2">
    <source>
        <dbReference type="EMBL" id="PWA46246.1"/>
    </source>
</evidence>
<evidence type="ECO:0000313" key="3">
    <source>
        <dbReference type="Proteomes" id="UP000245207"/>
    </source>
</evidence>
<comment type="caution">
    <text evidence="2">The sequence shown here is derived from an EMBL/GenBank/DDBJ whole genome shotgun (WGS) entry which is preliminary data.</text>
</comment>
<protein>
    <recommendedName>
        <fullName evidence="4">Transmembrane protein</fullName>
    </recommendedName>
</protein>
<proteinExistence type="predicted"/>
<name>A0A2U1LB79_ARTAN</name>
<reference evidence="2 3" key="1">
    <citation type="journal article" date="2018" name="Mol. Plant">
        <title>The genome of Artemisia annua provides insight into the evolution of Asteraceae family and artemisinin biosynthesis.</title>
        <authorList>
            <person name="Shen Q."/>
            <person name="Zhang L."/>
            <person name="Liao Z."/>
            <person name="Wang S."/>
            <person name="Yan T."/>
            <person name="Shi P."/>
            <person name="Liu M."/>
            <person name="Fu X."/>
            <person name="Pan Q."/>
            <person name="Wang Y."/>
            <person name="Lv Z."/>
            <person name="Lu X."/>
            <person name="Zhang F."/>
            <person name="Jiang W."/>
            <person name="Ma Y."/>
            <person name="Chen M."/>
            <person name="Hao X."/>
            <person name="Li L."/>
            <person name="Tang Y."/>
            <person name="Lv G."/>
            <person name="Zhou Y."/>
            <person name="Sun X."/>
            <person name="Brodelius P.E."/>
            <person name="Rose J.K.C."/>
            <person name="Tang K."/>
        </authorList>
    </citation>
    <scope>NUCLEOTIDE SEQUENCE [LARGE SCALE GENOMIC DNA]</scope>
    <source>
        <strain evidence="3">cv. Huhao1</strain>
        <tissue evidence="2">Leaf</tissue>
    </source>
</reference>
<keyword evidence="3" id="KW-1185">Reference proteome</keyword>
<feature type="transmembrane region" description="Helical" evidence="1">
    <location>
        <begin position="16"/>
        <end position="40"/>
    </location>
</feature>
<evidence type="ECO:0008006" key="4">
    <source>
        <dbReference type="Google" id="ProtNLM"/>
    </source>
</evidence>
<dbReference type="AlphaFoldDB" id="A0A2U1LB79"/>
<dbReference type="EMBL" id="PKPP01010379">
    <property type="protein sequence ID" value="PWA46246.1"/>
    <property type="molecule type" value="Genomic_DNA"/>
</dbReference>
<organism evidence="2 3">
    <name type="scientific">Artemisia annua</name>
    <name type="common">Sweet wormwood</name>
    <dbReference type="NCBI Taxonomy" id="35608"/>
    <lineage>
        <taxon>Eukaryota</taxon>
        <taxon>Viridiplantae</taxon>
        <taxon>Streptophyta</taxon>
        <taxon>Embryophyta</taxon>
        <taxon>Tracheophyta</taxon>
        <taxon>Spermatophyta</taxon>
        <taxon>Magnoliopsida</taxon>
        <taxon>eudicotyledons</taxon>
        <taxon>Gunneridae</taxon>
        <taxon>Pentapetalae</taxon>
        <taxon>asterids</taxon>
        <taxon>campanulids</taxon>
        <taxon>Asterales</taxon>
        <taxon>Asteraceae</taxon>
        <taxon>Asteroideae</taxon>
        <taxon>Anthemideae</taxon>
        <taxon>Artemisiinae</taxon>
        <taxon>Artemisia</taxon>
    </lineage>
</organism>
<gene>
    <name evidence="2" type="ORF">CTI12_AA510830</name>
</gene>
<sequence length="108" mass="12437">MANTMRKRKSLDGPTIYAWFFCVFGLWAVIGAAFFPVPILRPACLFIIRSLWLFRVLAISVIAGHVGESIYAWRLAKRVDPANARWWAFQTFVLGVFSLKFLQKRAKQ</sequence>
<keyword evidence="1" id="KW-0472">Membrane</keyword>
<dbReference type="Pfam" id="PF14934">
    <property type="entry name" value="TMEM254"/>
    <property type="match status" value="1"/>
</dbReference>